<reference evidence="7" key="1">
    <citation type="submission" date="2020-07" db="EMBL/GenBank/DDBJ databases">
        <title>Chryseobacterium sp. CX-624.</title>
        <authorList>
            <person name="Yang C."/>
        </authorList>
    </citation>
    <scope>NUCLEOTIDE SEQUENCE</scope>
    <source>
        <strain evidence="7">CX-624</strain>
    </source>
</reference>
<dbReference type="Gene3D" id="3.30.1950.10">
    <property type="entry name" value="wza like domain"/>
    <property type="match status" value="1"/>
</dbReference>
<organism evidence="7 8">
    <name type="scientific">Marnyiella aurantia</name>
    <dbReference type="NCBI Taxonomy" id="2758037"/>
    <lineage>
        <taxon>Bacteria</taxon>
        <taxon>Pseudomonadati</taxon>
        <taxon>Bacteroidota</taxon>
        <taxon>Flavobacteriia</taxon>
        <taxon>Flavobacteriales</taxon>
        <taxon>Weeksellaceae</taxon>
        <taxon>Marnyiella</taxon>
    </lineage>
</organism>
<reference evidence="9" key="3">
    <citation type="submission" date="2020-07" db="EMBL/GenBank/DDBJ databases">
        <title>Flavobacterium sp. xlx-214.</title>
        <authorList>
            <person name="Yang C."/>
        </authorList>
    </citation>
    <scope>NUCLEOTIDE SEQUENCE [LARGE SCALE GENOMIC DNA]</scope>
    <source>
        <strain evidence="9">CX-624</strain>
    </source>
</reference>
<evidence type="ECO:0000313" key="9">
    <source>
        <dbReference type="Proteomes" id="UP000539710"/>
    </source>
</evidence>
<dbReference type="EMBL" id="JACEUX010000003">
    <property type="protein sequence ID" value="MBA5247463.1"/>
    <property type="molecule type" value="Genomic_DNA"/>
</dbReference>
<evidence type="ECO:0000313" key="6">
    <source>
        <dbReference type="EMBL" id="MBA5247463.1"/>
    </source>
</evidence>
<dbReference type="EMBL" id="CP059472">
    <property type="protein sequence ID" value="QMS99218.1"/>
    <property type="molecule type" value="Genomic_DNA"/>
</dbReference>
<dbReference type="InterPro" id="IPR049712">
    <property type="entry name" value="Poly_export"/>
</dbReference>
<dbReference type="Pfam" id="PF02563">
    <property type="entry name" value="Poly_export"/>
    <property type="match status" value="1"/>
</dbReference>
<gene>
    <name evidence="7" type="ORF">H1R16_04215</name>
    <name evidence="6" type="ORF">H2507_09805</name>
</gene>
<evidence type="ECO:0000256" key="2">
    <source>
        <dbReference type="SAM" id="Phobius"/>
    </source>
</evidence>
<dbReference type="KEGG" id="cbau:H1R16_04215"/>
<feature type="domain" description="Polysaccharide export protein N-terminal" evidence="4">
    <location>
        <begin position="46"/>
        <end position="142"/>
    </location>
</feature>
<evidence type="ECO:0000259" key="5">
    <source>
        <dbReference type="Pfam" id="PF10531"/>
    </source>
</evidence>
<reference evidence="8" key="2">
    <citation type="submission" date="2020-07" db="EMBL/GenBank/DDBJ databases">
        <title>Chryseobacterium sp.cx-624.</title>
        <authorList>
            <person name="Yang C."/>
        </authorList>
    </citation>
    <scope>NUCLEOTIDE SEQUENCE [LARGE SCALE GENOMIC DNA]</scope>
    <source>
        <strain evidence="8">cx-624</strain>
    </source>
</reference>
<dbReference type="GO" id="GO:0015159">
    <property type="term" value="F:polysaccharide transmembrane transporter activity"/>
    <property type="evidence" value="ECO:0007669"/>
    <property type="project" value="InterPro"/>
</dbReference>
<dbReference type="InterPro" id="IPR003715">
    <property type="entry name" value="Poly_export_N"/>
</dbReference>
<evidence type="ECO:0000313" key="7">
    <source>
        <dbReference type="EMBL" id="QMS99218.1"/>
    </source>
</evidence>
<feature type="chain" id="PRO_5044656254" evidence="3">
    <location>
        <begin position="21"/>
        <end position="264"/>
    </location>
</feature>
<evidence type="ECO:0000313" key="8">
    <source>
        <dbReference type="Proteomes" id="UP000515349"/>
    </source>
</evidence>
<evidence type="ECO:0000259" key="4">
    <source>
        <dbReference type="Pfam" id="PF02563"/>
    </source>
</evidence>
<protein>
    <submittedName>
        <fullName evidence="7">Polysaccharide biosynthesis/export family protein</fullName>
    </submittedName>
</protein>
<feature type="transmembrane region" description="Helical" evidence="2">
    <location>
        <begin position="244"/>
        <end position="263"/>
    </location>
</feature>
<sequence>MMKNSLYILLLLLLFSSCKPKENMVYMDTDRALTEQQVQQAVFEGSRLQTGDLLDIKVTAFDEYAVRPFNLHSMNQVSTPGESQNTQAAQTAPQGYVIDNEGYLSFPVLGRIFVKGMTMAQLRTDLEQRLRQYLSDPMVSIRQLNFNITVLGEVKSPGQYTSPTDKVTVFQALGMAGDMTDFGDRTKVRIIRHEDGADATYVLDFTDKNITASPYYYMQQNDVLYVEPDDIKKKSANVDPNRNLAFQIGGVVLGLASILITLLR</sequence>
<keyword evidence="9" id="KW-1185">Reference proteome</keyword>
<proteinExistence type="predicted"/>
<dbReference type="PANTHER" id="PTHR33619">
    <property type="entry name" value="POLYSACCHARIDE EXPORT PROTEIN GFCE-RELATED"/>
    <property type="match status" value="1"/>
</dbReference>
<keyword evidence="2" id="KW-0812">Transmembrane</keyword>
<accession>A0A7D7LT69</accession>
<dbReference type="PANTHER" id="PTHR33619:SF3">
    <property type="entry name" value="POLYSACCHARIDE EXPORT PROTEIN GFCE-RELATED"/>
    <property type="match status" value="1"/>
</dbReference>
<dbReference type="Proteomes" id="UP000515349">
    <property type="component" value="Chromosome"/>
</dbReference>
<keyword evidence="2" id="KW-0472">Membrane</keyword>
<keyword evidence="1 3" id="KW-0732">Signal</keyword>
<feature type="domain" description="Soluble ligand binding" evidence="5">
    <location>
        <begin position="148"/>
        <end position="193"/>
    </location>
</feature>
<keyword evidence="2" id="KW-1133">Transmembrane helix</keyword>
<name>A0A7D7LT69_9FLAO</name>
<dbReference type="Gene3D" id="3.10.560.10">
    <property type="entry name" value="Outer membrane lipoprotein wza domain like"/>
    <property type="match status" value="1"/>
</dbReference>
<dbReference type="Proteomes" id="UP000539710">
    <property type="component" value="Unassembled WGS sequence"/>
</dbReference>
<dbReference type="InterPro" id="IPR019554">
    <property type="entry name" value="Soluble_ligand-bd"/>
</dbReference>
<dbReference type="PROSITE" id="PS51257">
    <property type="entry name" value="PROKAR_LIPOPROTEIN"/>
    <property type="match status" value="1"/>
</dbReference>
<reference evidence="6" key="4">
    <citation type="submission" date="2020-07" db="EMBL/GenBank/DDBJ databases">
        <authorList>
            <person name="Yang C."/>
        </authorList>
    </citation>
    <scope>NUCLEOTIDE SEQUENCE</scope>
    <source>
        <strain evidence="6">Cx-624</strain>
    </source>
</reference>
<evidence type="ECO:0000256" key="3">
    <source>
        <dbReference type="SAM" id="SignalP"/>
    </source>
</evidence>
<dbReference type="AlphaFoldDB" id="A0A7D7LT69"/>
<evidence type="ECO:0000256" key="1">
    <source>
        <dbReference type="ARBA" id="ARBA00022729"/>
    </source>
</evidence>
<dbReference type="Pfam" id="PF10531">
    <property type="entry name" value="SLBB"/>
    <property type="match status" value="1"/>
</dbReference>
<feature type="signal peptide" evidence="3">
    <location>
        <begin position="1"/>
        <end position="20"/>
    </location>
</feature>